<dbReference type="AlphaFoldDB" id="A0A2P6ASJ6"/>
<dbReference type="InterPro" id="IPR003749">
    <property type="entry name" value="ThiS/MoaD-like"/>
</dbReference>
<reference evidence="2" key="1">
    <citation type="submission" date="2018-02" db="EMBL/GenBank/DDBJ databases">
        <title>Genome sequencing of Solimonas sp. HR-BB.</title>
        <authorList>
            <person name="Lee Y."/>
            <person name="Jeon C.O."/>
        </authorList>
    </citation>
    <scope>NUCLEOTIDE SEQUENCE [LARGE SCALE GENOMIC DNA]</scope>
    <source>
        <strain evidence="2">HR-E</strain>
    </source>
</reference>
<comment type="caution">
    <text evidence="1">The sequence shown here is derived from an EMBL/GenBank/DDBJ whole genome shotgun (WGS) entry which is preliminary data.</text>
</comment>
<protein>
    <submittedName>
        <fullName evidence="1">Thiamine biosynthesis protein ThiS</fullName>
    </submittedName>
</protein>
<proteinExistence type="predicted"/>
<keyword evidence="2" id="KW-1185">Reference proteome</keyword>
<dbReference type="Pfam" id="PF02597">
    <property type="entry name" value="ThiS"/>
    <property type="match status" value="1"/>
</dbReference>
<sequence length="66" mass="6941">MQIRFNGETLTLAAGSSVADLIATQGLAGRRIAVERNGEIVPRSEHGICQLEDGDRLEIVHAIGGG</sequence>
<evidence type="ECO:0000313" key="2">
    <source>
        <dbReference type="Proteomes" id="UP000243900"/>
    </source>
</evidence>
<dbReference type="CDD" id="cd00565">
    <property type="entry name" value="Ubl_ThiS"/>
    <property type="match status" value="1"/>
</dbReference>
<dbReference type="NCBIfam" id="TIGR01683">
    <property type="entry name" value="thiS"/>
    <property type="match status" value="1"/>
</dbReference>
<dbReference type="Gene3D" id="3.10.20.30">
    <property type="match status" value="1"/>
</dbReference>
<organism evidence="1 2">
    <name type="scientific">Amnimonas aquatica</name>
    <dbReference type="NCBI Taxonomy" id="2094561"/>
    <lineage>
        <taxon>Bacteria</taxon>
        <taxon>Pseudomonadati</taxon>
        <taxon>Pseudomonadota</taxon>
        <taxon>Gammaproteobacteria</taxon>
        <taxon>Moraxellales</taxon>
        <taxon>Moraxellaceae</taxon>
        <taxon>Amnimonas</taxon>
    </lineage>
</organism>
<dbReference type="RefSeq" id="WP_105192156.1">
    <property type="nucleotide sequence ID" value="NZ_PTQZ01000101.1"/>
</dbReference>
<dbReference type="PANTHER" id="PTHR34472:SF1">
    <property type="entry name" value="SULFUR CARRIER PROTEIN THIS"/>
    <property type="match status" value="1"/>
</dbReference>
<dbReference type="Proteomes" id="UP000243900">
    <property type="component" value="Unassembled WGS sequence"/>
</dbReference>
<gene>
    <name evidence="1" type="primary">thiS</name>
    <name evidence="1" type="ORF">C5O18_05420</name>
</gene>
<dbReference type="InterPro" id="IPR012675">
    <property type="entry name" value="Beta-grasp_dom_sf"/>
</dbReference>
<dbReference type="InterPro" id="IPR010035">
    <property type="entry name" value="Thi_S"/>
</dbReference>
<dbReference type="EMBL" id="PTQZ01000101">
    <property type="protein sequence ID" value="PQA43151.1"/>
    <property type="molecule type" value="Genomic_DNA"/>
</dbReference>
<evidence type="ECO:0000313" key="1">
    <source>
        <dbReference type="EMBL" id="PQA43151.1"/>
    </source>
</evidence>
<accession>A0A2P6ASJ6</accession>
<dbReference type="SUPFAM" id="SSF54285">
    <property type="entry name" value="MoaD/ThiS"/>
    <property type="match status" value="1"/>
</dbReference>
<dbReference type="PANTHER" id="PTHR34472">
    <property type="entry name" value="SULFUR CARRIER PROTEIN THIS"/>
    <property type="match status" value="1"/>
</dbReference>
<name>A0A2P6ASJ6_9GAMM</name>
<dbReference type="InterPro" id="IPR016155">
    <property type="entry name" value="Mopterin_synth/thiamin_S_b"/>
</dbReference>
<dbReference type="OrthoDB" id="9800283at2"/>